<dbReference type="AlphaFoldDB" id="A0A4Q4ZG46"/>
<keyword evidence="4" id="KW-1185">Reference proteome</keyword>
<dbReference type="GO" id="GO:0016020">
    <property type="term" value="C:membrane"/>
    <property type="evidence" value="ECO:0007669"/>
    <property type="project" value="InterPro"/>
</dbReference>
<evidence type="ECO:0000313" key="4">
    <source>
        <dbReference type="Proteomes" id="UP000295198"/>
    </source>
</evidence>
<protein>
    <submittedName>
        <fullName evidence="3">FxsA family protein</fullName>
    </submittedName>
</protein>
<keyword evidence="2" id="KW-1133">Transmembrane helix</keyword>
<feature type="transmembrane region" description="Helical" evidence="2">
    <location>
        <begin position="34"/>
        <end position="54"/>
    </location>
</feature>
<evidence type="ECO:0000256" key="2">
    <source>
        <dbReference type="SAM" id="Phobius"/>
    </source>
</evidence>
<name>A0A4Q4ZG46_9ACTN</name>
<feature type="transmembrane region" description="Helical" evidence="2">
    <location>
        <begin position="83"/>
        <end position="108"/>
    </location>
</feature>
<dbReference type="RefSeq" id="WP_134715764.1">
    <property type="nucleotide sequence ID" value="NZ_SDKM01000008.1"/>
</dbReference>
<evidence type="ECO:0000256" key="1">
    <source>
        <dbReference type="SAM" id="MobiDB-lite"/>
    </source>
</evidence>
<dbReference type="PANTHER" id="PTHR35335">
    <property type="entry name" value="UPF0716 PROTEIN FXSA"/>
    <property type="match status" value="1"/>
</dbReference>
<evidence type="ECO:0000313" key="3">
    <source>
        <dbReference type="EMBL" id="RYP87103.1"/>
    </source>
</evidence>
<feature type="region of interest" description="Disordered" evidence="1">
    <location>
        <begin position="140"/>
        <end position="193"/>
    </location>
</feature>
<dbReference type="PANTHER" id="PTHR35335:SF1">
    <property type="entry name" value="UPF0716 PROTEIN FXSA"/>
    <property type="match status" value="1"/>
</dbReference>
<keyword evidence="2" id="KW-0812">Transmembrane</keyword>
<dbReference type="Proteomes" id="UP000295198">
    <property type="component" value="Unassembled WGS sequence"/>
</dbReference>
<dbReference type="EMBL" id="SDKM01000008">
    <property type="protein sequence ID" value="RYP87103.1"/>
    <property type="molecule type" value="Genomic_DNA"/>
</dbReference>
<accession>A0A4Q4ZG46</accession>
<organism evidence="3 4">
    <name type="scientific">Nocardioides guangzhouensis</name>
    <dbReference type="NCBI Taxonomy" id="2497878"/>
    <lineage>
        <taxon>Bacteria</taxon>
        <taxon>Bacillati</taxon>
        <taxon>Actinomycetota</taxon>
        <taxon>Actinomycetes</taxon>
        <taxon>Propionibacteriales</taxon>
        <taxon>Nocardioidaceae</taxon>
        <taxon>Nocardioides</taxon>
    </lineage>
</organism>
<reference evidence="3 4" key="1">
    <citation type="submission" date="2019-01" db="EMBL/GenBank/DDBJ databases">
        <title>Nocardioides guangzhouensis sp. nov., an actinobacterium isolated from soil.</title>
        <authorList>
            <person name="Fu Y."/>
            <person name="Cai Y."/>
            <person name="Lin Z."/>
            <person name="Chen P."/>
        </authorList>
    </citation>
    <scope>NUCLEOTIDE SEQUENCE [LARGE SCALE GENOMIC DNA]</scope>
    <source>
        <strain evidence="3 4">130</strain>
    </source>
</reference>
<feature type="transmembrane region" description="Helical" evidence="2">
    <location>
        <begin position="7"/>
        <end position="28"/>
    </location>
</feature>
<sequence>MTRVRRVPGWLLALLFFGIPLLEIIVLIQVGQAIGPWWTILLLVADSIFGAWLMRREGSRAFQALSDALRNGRMPARELADGMLILAGGLLMLAPGFITDVFGILLILPFTRPIGRRVLTRVVSARLLAGGDWPGASYGAGFWTGPGEPPRHGPGHGPGNGPGKGKGPRSGPPGPVIEGEVVDGPDDGPRNQD</sequence>
<keyword evidence="2" id="KW-0472">Membrane</keyword>
<proteinExistence type="predicted"/>
<feature type="compositionally biased region" description="Gly residues" evidence="1">
    <location>
        <begin position="155"/>
        <end position="165"/>
    </location>
</feature>
<comment type="caution">
    <text evidence="3">The sequence shown here is derived from an EMBL/GenBank/DDBJ whole genome shotgun (WGS) entry which is preliminary data.</text>
</comment>
<dbReference type="Pfam" id="PF04186">
    <property type="entry name" value="FxsA"/>
    <property type="match status" value="1"/>
</dbReference>
<dbReference type="OrthoDB" id="9792788at2"/>
<dbReference type="NCBIfam" id="NF008528">
    <property type="entry name" value="PRK11463.1-2"/>
    <property type="match status" value="1"/>
</dbReference>
<gene>
    <name evidence="3" type="ORF">EKO23_07495</name>
</gene>
<dbReference type="InterPro" id="IPR007313">
    <property type="entry name" value="FxsA"/>
</dbReference>